<dbReference type="GO" id="GO:0016740">
    <property type="term" value="F:transferase activity"/>
    <property type="evidence" value="ECO:0007669"/>
    <property type="project" value="UniProtKB-KW"/>
</dbReference>
<dbReference type="RefSeq" id="WP_394481762.1">
    <property type="nucleotide sequence ID" value="NZ_JBIGHV010000007.1"/>
</dbReference>
<gene>
    <name evidence="2" type="ORF">ACG00Y_19605</name>
</gene>
<dbReference type="EMBL" id="JBIGHV010000007">
    <property type="protein sequence ID" value="MFG6432137.1"/>
    <property type="molecule type" value="Genomic_DNA"/>
</dbReference>
<dbReference type="InterPro" id="IPR007345">
    <property type="entry name" value="Polysacch_pyruvyl_Trfase"/>
</dbReference>
<protein>
    <submittedName>
        <fullName evidence="2">Polysaccharide pyruvyl transferase family protein</fullName>
    </submittedName>
</protein>
<feature type="domain" description="Polysaccharide pyruvyl transferase" evidence="1">
    <location>
        <begin position="13"/>
        <end position="339"/>
    </location>
</feature>
<organism evidence="2 3">
    <name type="scientific">Pelomonas parva</name>
    <dbReference type="NCBI Taxonomy" id="3299032"/>
    <lineage>
        <taxon>Bacteria</taxon>
        <taxon>Pseudomonadati</taxon>
        <taxon>Pseudomonadota</taxon>
        <taxon>Betaproteobacteria</taxon>
        <taxon>Burkholderiales</taxon>
        <taxon>Sphaerotilaceae</taxon>
        <taxon>Roseateles</taxon>
    </lineage>
</organism>
<reference evidence="2 3" key="1">
    <citation type="submission" date="2024-08" db="EMBL/GenBank/DDBJ databases">
        <authorList>
            <person name="Lu H."/>
        </authorList>
    </citation>
    <scope>NUCLEOTIDE SEQUENCE [LARGE SCALE GENOMIC DNA]</scope>
    <source>
        <strain evidence="2 3">LYH14W</strain>
    </source>
</reference>
<name>A0ABW7F693_9BURK</name>
<evidence type="ECO:0000313" key="3">
    <source>
        <dbReference type="Proteomes" id="UP001606210"/>
    </source>
</evidence>
<comment type="caution">
    <text evidence="2">The sequence shown here is derived from an EMBL/GenBank/DDBJ whole genome shotgun (WGS) entry which is preliminary data.</text>
</comment>
<dbReference type="PANTHER" id="PTHR36836:SF1">
    <property type="entry name" value="COLANIC ACID BIOSYNTHESIS PROTEIN WCAK"/>
    <property type="match status" value="1"/>
</dbReference>
<dbReference type="Pfam" id="PF04230">
    <property type="entry name" value="PS_pyruv_trans"/>
    <property type="match status" value="1"/>
</dbReference>
<proteinExistence type="predicted"/>
<dbReference type="Proteomes" id="UP001606210">
    <property type="component" value="Unassembled WGS sequence"/>
</dbReference>
<accession>A0ABW7F693</accession>
<sequence>MKFFFAGHTTFGNRGCEALIRSTVGLIRQRQPQARFVVPSSAIELDRRQWPQAADNGVEFVPTPPFPSSIKWWNRAVRLLPPVERSIVPRHSLPADTLDVLAGCDAMIMSGGDVISLDYGLASLYDWTGYVDNARRLGKPALLWGGSVGPFKAKPHVERHMVGHLRSYAALSVRESSTHAYLASLGIEARLVADPAFTMQPEVFDHAPLLPTGAGGVLGFNVSPLIRGYRDTEASRQALDAEIVGFIAEVLRRTDMGVLLVPHVGPLGGGSFNSDHLYMKGLLASSGLDPARVKLGPDTLNAAQLKHLISQCRFFIGARTHATIAGFSTAVPTASIAYSVKAKGINRDLFGHLDHVLETPSVTRETLMQHLKLLQDRESDLRRFLAERVPQVREQSMAAADHALAQVSPAHA</sequence>
<evidence type="ECO:0000313" key="2">
    <source>
        <dbReference type="EMBL" id="MFG6432137.1"/>
    </source>
</evidence>
<keyword evidence="2" id="KW-0808">Transferase</keyword>
<dbReference type="PANTHER" id="PTHR36836">
    <property type="entry name" value="COLANIC ACID BIOSYNTHESIS PROTEIN WCAK"/>
    <property type="match status" value="1"/>
</dbReference>
<evidence type="ECO:0000259" key="1">
    <source>
        <dbReference type="Pfam" id="PF04230"/>
    </source>
</evidence>
<keyword evidence="3" id="KW-1185">Reference proteome</keyword>